<evidence type="ECO:0000313" key="2">
    <source>
        <dbReference type="Proteomes" id="UP001642485"/>
    </source>
</evidence>
<keyword evidence="2" id="KW-1185">Reference proteome</keyword>
<dbReference type="SUPFAM" id="SSF48403">
    <property type="entry name" value="Ankyrin repeat"/>
    <property type="match status" value="1"/>
</dbReference>
<dbReference type="EMBL" id="OZ018776">
    <property type="protein sequence ID" value="CAK9121270.1"/>
    <property type="molecule type" value="Genomic_DNA"/>
</dbReference>
<proteinExistence type="predicted"/>
<evidence type="ECO:0008006" key="3">
    <source>
        <dbReference type="Google" id="ProtNLM"/>
    </source>
</evidence>
<name>A0ABM9NCH7_RICHE</name>
<organism evidence="1 2">
    <name type="scientific">Rickettsia helvetica</name>
    <dbReference type="NCBI Taxonomy" id="35789"/>
    <lineage>
        <taxon>Bacteria</taxon>
        <taxon>Pseudomonadati</taxon>
        <taxon>Pseudomonadota</taxon>
        <taxon>Alphaproteobacteria</taxon>
        <taxon>Rickettsiales</taxon>
        <taxon>Rickettsiaceae</taxon>
        <taxon>Rickettsieae</taxon>
        <taxon>Rickettsia</taxon>
        <taxon>spotted fever group</taxon>
    </lineage>
</organism>
<evidence type="ECO:0000313" key="1">
    <source>
        <dbReference type="EMBL" id="CAK9121270.1"/>
    </source>
</evidence>
<dbReference type="InterPro" id="IPR036770">
    <property type="entry name" value="Ankyrin_rpt-contain_sf"/>
</dbReference>
<reference evidence="1 2" key="1">
    <citation type="submission" date="2024-02" db="EMBL/GenBank/DDBJ databases">
        <authorList>
            <person name="Nijsse B."/>
            <person name="Sprong H."/>
        </authorList>
    </citation>
    <scope>NUCLEOTIDE SEQUENCE [LARGE SCALE GENOMIC DNA]</scope>
    <source>
        <strain evidence="1">OB144</strain>
    </source>
</reference>
<dbReference type="Proteomes" id="UP001642485">
    <property type="component" value="Chromosome"/>
</dbReference>
<dbReference type="Gene3D" id="1.25.40.20">
    <property type="entry name" value="Ankyrin repeat-containing domain"/>
    <property type="match status" value="1"/>
</dbReference>
<sequence length="57" mass="6370">MPKISKGIDPNIRDENGDTVLEVTGNFEIAKMLLEHSATVYSKQQMGKILYHCGHNP</sequence>
<gene>
    <name evidence="1" type="ORF">OB144RH_05725</name>
</gene>
<accession>A0ABM9NCH7</accession>
<protein>
    <recommendedName>
        <fullName evidence="3">Ankyrin repeat protein</fullName>
    </recommendedName>
</protein>